<gene>
    <name evidence="2" type="ORF">HF521_008542</name>
</gene>
<organism evidence="2 3">
    <name type="scientific">Silurus meridionalis</name>
    <name type="common">Southern catfish</name>
    <name type="synonym">Silurus soldatovi meridionalis</name>
    <dbReference type="NCBI Taxonomy" id="175797"/>
    <lineage>
        <taxon>Eukaryota</taxon>
        <taxon>Metazoa</taxon>
        <taxon>Chordata</taxon>
        <taxon>Craniata</taxon>
        <taxon>Vertebrata</taxon>
        <taxon>Euteleostomi</taxon>
        <taxon>Actinopterygii</taxon>
        <taxon>Neopterygii</taxon>
        <taxon>Teleostei</taxon>
        <taxon>Ostariophysi</taxon>
        <taxon>Siluriformes</taxon>
        <taxon>Siluridae</taxon>
        <taxon>Silurus</taxon>
    </lineage>
</organism>
<keyword evidence="3" id="KW-1185">Reference proteome</keyword>
<reference evidence="2" key="1">
    <citation type="submission" date="2020-08" db="EMBL/GenBank/DDBJ databases">
        <title>Chromosome-level assembly of Southern catfish (Silurus meridionalis) provides insights into visual adaptation to the nocturnal and benthic lifestyles.</title>
        <authorList>
            <person name="Zhang Y."/>
            <person name="Wang D."/>
            <person name="Peng Z."/>
        </authorList>
    </citation>
    <scope>NUCLEOTIDE SEQUENCE</scope>
    <source>
        <strain evidence="2">SWU-2019-XX</strain>
        <tissue evidence="2">Muscle</tissue>
    </source>
</reference>
<evidence type="ECO:0000313" key="3">
    <source>
        <dbReference type="Proteomes" id="UP000606274"/>
    </source>
</evidence>
<feature type="region of interest" description="Disordered" evidence="1">
    <location>
        <begin position="360"/>
        <end position="388"/>
    </location>
</feature>
<evidence type="ECO:0008006" key="4">
    <source>
        <dbReference type="Google" id="ProtNLM"/>
    </source>
</evidence>
<evidence type="ECO:0000256" key="1">
    <source>
        <dbReference type="SAM" id="MobiDB-lite"/>
    </source>
</evidence>
<sequence length="537" mass="58882">MSTSVWLRNIADVSSDTLSAFHSYTSSVRSGVSPIGRLIDYTEPDVSRPHRDYPPLLCPYSHLRYSRMLNTCVRAGDVMAIEKDVQQCSDESDDTVILELTPDPDPSVPELSRTDCLIGNIHTCQVQVTLLELLARVQVTPLELLPQVQVTPLELLPQVQVTPLELLAQVQEVQQCSDKSDDTVILELAPDPDPSVPKLRTIDCVILQAYIDDDVVVNADEVLEEFTVEAAAPRESPAPEPEAPKESPAPEPEAPKESPAPDPEARKKTINLPESASEFLEEEKLKKRKKRFGTVTSAASVGADDLEAKRRKRAEWSRNEVQQCSDKSDATVILELTPDPDPIVPELRTIDCVIEAAAPEAEAPGEAPEAEAPGEAPEAEAPGEAPEAEALGEVPEAEAPGEYADDFLVSEDLCEQSSLCLLHHLARKGFKEVQQCSDERDDTVTLELTPDPDPSVPKLKGIACRWRYQSRYTSQKPQLKRNNGAAYIFSVEVAELKQECAILGLDIKGKRDLIAQLQAYIDDGGSSTRGRSSRRGT</sequence>
<accession>A0A8T0AN34</accession>
<proteinExistence type="predicted"/>
<comment type="caution">
    <text evidence="2">The sequence shown here is derived from an EMBL/GenBank/DDBJ whole genome shotgun (WGS) entry which is preliminary data.</text>
</comment>
<dbReference type="EMBL" id="JABFDY010000019">
    <property type="protein sequence ID" value="KAF7693226.1"/>
    <property type="molecule type" value="Genomic_DNA"/>
</dbReference>
<feature type="region of interest" description="Disordered" evidence="1">
    <location>
        <begin position="228"/>
        <end position="325"/>
    </location>
</feature>
<feature type="compositionally biased region" description="Pro residues" evidence="1">
    <location>
        <begin position="236"/>
        <end position="262"/>
    </location>
</feature>
<protein>
    <recommendedName>
        <fullName evidence="4">SAP domain-containing protein</fullName>
    </recommendedName>
</protein>
<name>A0A8T0AN34_SILME</name>
<dbReference type="Proteomes" id="UP000606274">
    <property type="component" value="Unassembled WGS sequence"/>
</dbReference>
<evidence type="ECO:0000313" key="2">
    <source>
        <dbReference type="EMBL" id="KAF7693226.1"/>
    </source>
</evidence>
<dbReference type="AlphaFoldDB" id="A0A8T0AN34"/>